<accession>A0AAW1IJJ8</accession>
<feature type="chain" id="PRO_5043385203" description="Bifunctional inhibitor/plant lipid transfer protein/seed storage helical domain-containing protein" evidence="1">
    <location>
        <begin position="25"/>
        <end position="117"/>
    </location>
</feature>
<keyword evidence="1" id="KW-0732">Signal</keyword>
<dbReference type="AlphaFoldDB" id="A0AAW1IJJ8"/>
<gene>
    <name evidence="2" type="ORF">RND81_09G066500</name>
</gene>
<evidence type="ECO:0000313" key="2">
    <source>
        <dbReference type="EMBL" id="KAK9689551.1"/>
    </source>
</evidence>
<dbReference type="Proteomes" id="UP001443914">
    <property type="component" value="Unassembled WGS sequence"/>
</dbReference>
<feature type="signal peptide" evidence="1">
    <location>
        <begin position="1"/>
        <end position="24"/>
    </location>
</feature>
<name>A0AAW1IJJ8_SAPOF</name>
<protein>
    <recommendedName>
        <fullName evidence="4">Bifunctional inhibitor/plant lipid transfer protein/seed storage helical domain-containing protein</fullName>
    </recommendedName>
</protein>
<comment type="caution">
    <text evidence="2">The sequence shown here is derived from an EMBL/GenBank/DDBJ whole genome shotgun (WGS) entry which is preliminary data.</text>
</comment>
<dbReference type="EMBL" id="JBDFQZ010000009">
    <property type="protein sequence ID" value="KAK9689551.1"/>
    <property type="molecule type" value="Genomic_DNA"/>
</dbReference>
<evidence type="ECO:0000313" key="3">
    <source>
        <dbReference type="Proteomes" id="UP001443914"/>
    </source>
</evidence>
<keyword evidence="3" id="KW-1185">Reference proteome</keyword>
<evidence type="ECO:0000256" key="1">
    <source>
        <dbReference type="SAM" id="SignalP"/>
    </source>
</evidence>
<sequence>MNMGSTMVVGIILLLSLHINPAFAQEAAPCWTEIATCLEEAKAQNYPEPLVLLCCPSISAAVTGDLACFCLGKPDIVSQDATALFDNILEICNIPDTLDTLCPDTLAPEPSIAPTEA</sequence>
<reference evidence="2" key="1">
    <citation type="submission" date="2024-03" db="EMBL/GenBank/DDBJ databases">
        <title>WGS assembly of Saponaria officinalis var. Norfolk2.</title>
        <authorList>
            <person name="Jenkins J."/>
            <person name="Shu S."/>
            <person name="Grimwood J."/>
            <person name="Barry K."/>
            <person name="Goodstein D."/>
            <person name="Schmutz J."/>
            <person name="Leebens-Mack J."/>
            <person name="Osbourn A."/>
        </authorList>
    </citation>
    <scope>NUCLEOTIDE SEQUENCE [LARGE SCALE GENOMIC DNA]</scope>
    <source>
        <strain evidence="2">JIC</strain>
    </source>
</reference>
<proteinExistence type="predicted"/>
<organism evidence="2 3">
    <name type="scientific">Saponaria officinalis</name>
    <name type="common">Common soapwort</name>
    <name type="synonym">Lychnis saponaria</name>
    <dbReference type="NCBI Taxonomy" id="3572"/>
    <lineage>
        <taxon>Eukaryota</taxon>
        <taxon>Viridiplantae</taxon>
        <taxon>Streptophyta</taxon>
        <taxon>Embryophyta</taxon>
        <taxon>Tracheophyta</taxon>
        <taxon>Spermatophyta</taxon>
        <taxon>Magnoliopsida</taxon>
        <taxon>eudicotyledons</taxon>
        <taxon>Gunneridae</taxon>
        <taxon>Pentapetalae</taxon>
        <taxon>Caryophyllales</taxon>
        <taxon>Caryophyllaceae</taxon>
        <taxon>Caryophylleae</taxon>
        <taxon>Saponaria</taxon>
    </lineage>
</organism>
<evidence type="ECO:0008006" key="4">
    <source>
        <dbReference type="Google" id="ProtNLM"/>
    </source>
</evidence>